<feature type="domain" description="Endoribonuclease YicC-like N-terminal" evidence="6">
    <location>
        <begin position="9"/>
        <end position="162"/>
    </location>
</feature>
<dbReference type="Pfam" id="PF03755">
    <property type="entry name" value="YicC-like_N"/>
    <property type="match status" value="1"/>
</dbReference>
<evidence type="ECO:0000256" key="4">
    <source>
        <dbReference type="ARBA" id="ARBA00022801"/>
    </source>
</evidence>
<dbReference type="EMBL" id="WKPO01000001">
    <property type="protein sequence ID" value="MSB47319.1"/>
    <property type="molecule type" value="Genomic_DNA"/>
</dbReference>
<evidence type="ECO:0000259" key="6">
    <source>
        <dbReference type="Pfam" id="PF03755"/>
    </source>
</evidence>
<dbReference type="NCBIfam" id="TIGR00255">
    <property type="entry name" value="YicC/YloC family endoribonuclease"/>
    <property type="match status" value="1"/>
</dbReference>
<dbReference type="InterPro" id="IPR013527">
    <property type="entry name" value="YicC-like_N"/>
</dbReference>
<dbReference type="PANTHER" id="PTHR30636">
    <property type="entry name" value="UPF0701 PROTEIN YICC"/>
    <property type="match status" value="1"/>
</dbReference>
<dbReference type="Pfam" id="PF08340">
    <property type="entry name" value="YicC-like_C"/>
    <property type="match status" value="1"/>
</dbReference>
<comment type="caution">
    <text evidence="9">The sequence shown here is derived from an EMBL/GenBank/DDBJ whole genome shotgun (WGS) entry which is preliminary data.</text>
</comment>
<proteinExistence type="inferred from homology"/>
<comment type="similarity">
    <text evidence="5">Belongs to the YicC/YloC family.</text>
</comment>
<sequence length="299" mass="33244">MEQGEPALVKSMTGYGRGEAVVHGRSITVELRSVNNRYLDCTIKLPRIYVFAEDAIKSKVQAHISRGKVDVFVTIGPSENGDVSISVNKPVADGYYAALCALRDSYGLKDDISVSLLSRFQDVFLVEKTQEDLEAVSADICSVLELALQDFDAMRAREGEKLFQDVTGRARTIEALTTRVEERAPGIVADYRARLSAKMAEVLQNTQLDESRILTEAAVYADKVAVDEETVRLRSHLSQLDHMLAQEGPVGRKLDFLIQEFNREANTIGSKCNDIETAGYVVDIKAEIEKIREQIQNIE</sequence>
<dbReference type="RefSeq" id="WP_080744441.1">
    <property type="nucleotide sequence ID" value="NZ_JADNIM010000001.1"/>
</dbReference>
<keyword evidence="4" id="KW-0378">Hydrolase</keyword>
<dbReference type="PANTHER" id="PTHR30636:SF3">
    <property type="entry name" value="UPF0701 PROTEIN YICC"/>
    <property type="match status" value="1"/>
</dbReference>
<evidence type="ECO:0000256" key="3">
    <source>
        <dbReference type="ARBA" id="ARBA00022759"/>
    </source>
</evidence>
<evidence type="ECO:0000256" key="5">
    <source>
        <dbReference type="ARBA" id="ARBA00035648"/>
    </source>
</evidence>
<keyword evidence="3" id="KW-0255">Endonuclease</keyword>
<evidence type="ECO:0000313" key="8">
    <source>
        <dbReference type="EMBL" id="MSB17939.1"/>
    </source>
</evidence>
<dbReference type="EMBL" id="WKPR01000001">
    <property type="protein sequence ID" value="MSB17939.1"/>
    <property type="molecule type" value="Genomic_DNA"/>
</dbReference>
<dbReference type="Proteomes" id="UP000429811">
    <property type="component" value="Unassembled WGS sequence"/>
</dbReference>
<protein>
    <submittedName>
        <fullName evidence="9">YicC family protein</fullName>
    </submittedName>
</protein>
<dbReference type="OrthoDB" id="9771229at2"/>
<dbReference type="InterPro" id="IPR005229">
    <property type="entry name" value="YicC/YloC-like"/>
</dbReference>
<evidence type="ECO:0000256" key="2">
    <source>
        <dbReference type="ARBA" id="ARBA00022722"/>
    </source>
</evidence>
<gene>
    <name evidence="9" type="ORF">GKE90_01155</name>
    <name evidence="8" type="ORF">GKE97_00225</name>
</gene>
<dbReference type="GO" id="GO:0016787">
    <property type="term" value="F:hydrolase activity"/>
    <property type="evidence" value="ECO:0007669"/>
    <property type="project" value="UniProtKB-KW"/>
</dbReference>
<evidence type="ECO:0000256" key="1">
    <source>
        <dbReference type="ARBA" id="ARBA00001968"/>
    </source>
</evidence>
<comment type="cofactor">
    <cofactor evidence="1">
        <name>a divalent metal cation</name>
        <dbReference type="ChEBI" id="CHEBI:60240"/>
    </cofactor>
</comment>
<name>A0A174RAH0_FLAPL</name>
<feature type="domain" description="Endoribonuclease YicC-like C-terminal" evidence="7">
    <location>
        <begin position="180"/>
        <end position="299"/>
    </location>
</feature>
<reference evidence="10 11" key="1">
    <citation type="journal article" date="2019" name="Nat. Med.">
        <title>A library of human gut bacterial isolates paired with longitudinal multiomics data enables mechanistic microbiome research.</title>
        <authorList>
            <person name="Poyet M."/>
            <person name="Groussin M."/>
            <person name="Gibbons S.M."/>
            <person name="Avila-Pacheco J."/>
            <person name="Jiang X."/>
            <person name="Kearney S.M."/>
            <person name="Perrotta A.R."/>
            <person name="Berdy B."/>
            <person name="Zhao S."/>
            <person name="Lieberman T.D."/>
            <person name="Swanson P.K."/>
            <person name="Smith M."/>
            <person name="Roesemann S."/>
            <person name="Alexander J.E."/>
            <person name="Rich S.A."/>
            <person name="Livny J."/>
            <person name="Vlamakis H."/>
            <person name="Clish C."/>
            <person name="Bullock K."/>
            <person name="Deik A."/>
            <person name="Scott J."/>
            <person name="Pierce K.A."/>
            <person name="Xavier R.J."/>
            <person name="Alm E.J."/>
        </authorList>
    </citation>
    <scope>NUCLEOTIDE SEQUENCE [LARGE SCALE GENOMIC DNA]</scope>
    <source>
        <strain evidence="8 11">BIOML-A2</strain>
        <strain evidence="9 10">BIOML-A5</strain>
    </source>
</reference>
<dbReference type="Proteomes" id="UP000434475">
    <property type="component" value="Unassembled WGS sequence"/>
</dbReference>
<evidence type="ECO:0000259" key="7">
    <source>
        <dbReference type="Pfam" id="PF08340"/>
    </source>
</evidence>
<evidence type="ECO:0000313" key="9">
    <source>
        <dbReference type="EMBL" id="MSB47319.1"/>
    </source>
</evidence>
<organism evidence="9 10">
    <name type="scientific">Flavonifractor plautii</name>
    <name type="common">Fusobacterium plautii</name>
    <dbReference type="NCBI Taxonomy" id="292800"/>
    <lineage>
        <taxon>Bacteria</taxon>
        <taxon>Bacillati</taxon>
        <taxon>Bacillota</taxon>
        <taxon>Clostridia</taxon>
        <taxon>Eubacteriales</taxon>
        <taxon>Oscillospiraceae</taxon>
        <taxon>Flavonifractor</taxon>
    </lineage>
</organism>
<dbReference type="AlphaFoldDB" id="A0A174RAH0"/>
<keyword evidence="2" id="KW-0540">Nuclease</keyword>
<dbReference type="GO" id="GO:0004521">
    <property type="term" value="F:RNA endonuclease activity"/>
    <property type="evidence" value="ECO:0007669"/>
    <property type="project" value="InterPro"/>
</dbReference>
<evidence type="ECO:0000313" key="11">
    <source>
        <dbReference type="Proteomes" id="UP000434475"/>
    </source>
</evidence>
<evidence type="ECO:0000313" key="10">
    <source>
        <dbReference type="Proteomes" id="UP000429811"/>
    </source>
</evidence>
<accession>A0A174RAH0</accession>
<dbReference type="InterPro" id="IPR013551">
    <property type="entry name" value="YicC-like_C"/>
</dbReference>